<proteinExistence type="predicted"/>
<name>A0ABT7A9Y6_9ACTN</name>
<reference evidence="1 2" key="1">
    <citation type="submission" date="2023-05" db="EMBL/GenBank/DDBJ databases">
        <title>Streptantibioticus silvisoli sp. nov., acidotolerant actinomycetes 1 from pine litter.</title>
        <authorList>
            <person name="Swiecimska M."/>
            <person name="Golinska P."/>
            <person name="Sangal V."/>
            <person name="Wachnowicz B."/>
            <person name="Goodfellow M."/>
        </authorList>
    </citation>
    <scope>NUCLEOTIDE SEQUENCE [LARGE SCALE GENOMIC DNA]</scope>
    <source>
        <strain evidence="1 2">DSM 42109</strain>
    </source>
</reference>
<dbReference type="EMBL" id="JANCPR020000062">
    <property type="protein sequence ID" value="MDJ1137621.1"/>
    <property type="molecule type" value="Genomic_DNA"/>
</dbReference>
<comment type="caution">
    <text evidence="1">The sequence shown here is derived from an EMBL/GenBank/DDBJ whole genome shotgun (WGS) entry which is preliminary data.</text>
</comment>
<gene>
    <name evidence="1" type="ORF">NMN56_037850</name>
</gene>
<accession>A0ABT7A9Y6</accession>
<protein>
    <submittedName>
        <fullName evidence="1">Uncharacterized protein</fullName>
    </submittedName>
</protein>
<dbReference type="Proteomes" id="UP001214441">
    <property type="component" value="Unassembled WGS sequence"/>
</dbReference>
<sequence>MAQALAEIGSVTDAIAYRWLFWPDVVEVGGAVFVDLEGIGREGISQRLRTAHDSSRFGESSEQWTELINSFNYFEIGNIFAQWKGSQDSSEEVQLTLAASLIEPWTARIATVRPARQVEVQIAPPDPTLGVCIEVVQGTFSEVPSPPYS</sequence>
<dbReference type="RefSeq" id="WP_274040337.1">
    <property type="nucleotide sequence ID" value="NZ_JANCPR020000062.1"/>
</dbReference>
<evidence type="ECO:0000313" key="1">
    <source>
        <dbReference type="EMBL" id="MDJ1137621.1"/>
    </source>
</evidence>
<evidence type="ECO:0000313" key="2">
    <source>
        <dbReference type="Proteomes" id="UP001214441"/>
    </source>
</evidence>
<organism evidence="1 2">
    <name type="scientific">Streptomyces iconiensis</name>
    <dbReference type="NCBI Taxonomy" id="1384038"/>
    <lineage>
        <taxon>Bacteria</taxon>
        <taxon>Bacillati</taxon>
        <taxon>Actinomycetota</taxon>
        <taxon>Actinomycetes</taxon>
        <taxon>Kitasatosporales</taxon>
        <taxon>Streptomycetaceae</taxon>
        <taxon>Streptomyces</taxon>
    </lineage>
</organism>
<keyword evidence="2" id="KW-1185">Reference proteome</keyword>